<reference evidence="9 10" key="1">
    <citation type="journal article" date="2019" name="bioRxiv">
        <title>Bacteria contribute to plant secondary compound degradation in a generalist herbivore system.</title>
        <authorList>
            <person name="Francoeur C.B."/>
            <person name="Khadempour L."/>
            <person name="Moreira-Soto R.D."/>
            <person name="Gotting K."/>
            <person name="Book A.J."/>
            <person name="Pinto-Tomas A.A."/>
            <person name="Keefover-Ring K."/>
            <person name="Currie C.R."/>
        </authorList>
    </citation>
    <scope>NUCLEOTIDE SEQUENCE [LARGE SCALE GENOMIC DNA]</scope>
    <source>
        <strain evidence="9">Acro-835</strain>
    </source>
</reference>
<feature type="transmembrane region" description="Helical" evidence="7">
    <location>
        <begin position="375"/>
        <end position="395"/>
    </location>
</feature>
<dbReference type="PROSITE" id="PS50850">
    <property type="entry name" value="MFS"/>
    <property type="match status" value="1"/>
</dbReference>
<evidence type="ECO:0000313" key="10">
    <source>
        <dbReference type="Proteomes" id="UP001515683"/>
    </source>
</evidence>
<dbReference type="PROSITE" id="PS00217">
    <property type="entry name" value="SUGAR_TRANSPORT_2"/>
    <property type="match status" value="1"/>
</dbReference>
<evidence type="ECO:0000256" key="2">
    <source>
        <dbReference type="ARBA" id="ARBA00010992"/>
    </source>
</evidence>
<keyword evidence="3" id="KW-0813">Transport</keyword>
<keyword evidence="5 7" id="KW-1133">Transmembrane helix</keyword>
<organism evidence="9 10">
    <name type="scientific">Candidatus Pantoea multigeneris</name>
    <dbReference type="NCBI Taxonomy" id="2608357"/>
    <lineage>
        <taxon>Bacteria</taxon>
        <taxon>Pseudomonadati</taxon>
        <taxon>Pseudomonadota</taxon>
        <taxon>Gammaproteobacteria</taxon>
        <taxon>Enterobacterales</taxon>
        <taxon>Erwiniaceae</taxon>
        <taxon>Pantoea</taxon>
    </lineage>
</organism>
<evidence type="ECO:0000256" key="1">
    <source>
        <dbReference type="ARBA" id="ARBA00004127"/>
    </source>
</evidence>
<dbReference type="PANTHER" id="PTHR23511">
    <property type="entry name" value="SYNAPTIC VESICLE GLYCOPROTEIN 2"/>
    <property type="match status" value="1"/>
</dbReference>
<evidence type="ECO:0000256" key="6">
    <source>
        <dbReference type="ARBA" id="ARBA00023136"/>
    </source>
</evidence>
<dbReference type="CDD" id="cd17316">
    <property type="entry name" value="MFS_SV2_like"/>
    <property type="match status" value="1"/>
</dbReference>
<dbReference type="InterPro" id="IPR020846">
    <property type="entry name" value="MFS_dom"/>
</dbReference>
<feature type="transmembrane region" description="Helical" evidence="7">
    <location>
        <begin position="284"/>
        <end position="304"/>
    </location>
</feature>
<comment type="similarity">
    <text evidence="2">Belongs to the major facilitator superfamily. Sugar transporter (TC 2.A.1.1) family.</text>
</comment>
<evidence type="ECO:0000259" key="8">
    <source>
        <dbReference type="PROSITE" id="PS50850"/>
    </source>
</evidence>
<dbReference type="InterPro" id="IPR005829">
    <property type="entry name" value="Sugar_transporter_CS"/>
</dbReference>
<evidence type="ECO:0000256" key="7">
    <source>
        <dbReference type="SAM" id="Phobius"/>
    </source>
</evidence>
<dbReference type="Gene3D" id="1.20.1250.20">
    <property type="entry name" value="MFS general substrate transporter like domains"/>
    <property type="match status" value="1"/>
</dbReference>
<feature type="transmembrane region" description="Helical" evidence="7">
    <location>
        <begin position="53"/>
        <end position="73"/>
    </location>
</feature>
<evidence type="ECO:0000256" key="5">
    <source>
        <dbReference type="ARBA" id="ARBA00022989"/>
    </source>
</evidence>
<protein>
    <submittedName>
        <fullName evidence="9">MFS transporter</fullName>
    </submittedName>
</protein>
<dbReference type="InterPro" id="IPR005828">
    <property type="entry name" value="MFS_sugar_transport-like"/>
</dbReference>
<keyword evidence="4 7" id="KW-0812">Transmembrane</keyword>
<dbReference type="RefSeq" id="WP_167012747.1">
    <property type="nucleotide sequence ID" value="NZ_VWXF01000001.1"/>
</dbReference>
<name>A0ABX0R962_9GAMM</name>
<dbReference type="EMBL" id="VWXF01000001">
    <property type="protein sequence ID" value="NIF20882.1"/>
    <property type="molecule type" value="Genomic_DNA"/>
</dbReference>
<feature type="transmembrane region" description="Helical" evidence="7">
    <location>
        <begin position="173"/>
        <end position="195"/>
    </location>
</feature>
<keyword evidence="10" id="KW-1185">Reference proteome</keyword>
<proteinExistence type="inferred from homology"/>
<sequence>MSKTISIEDLPLNRFHNLLTVRSAGGSFVDGYVLSIIGIAMSQITSALGLDVFWQGMIAASALIGIFFGGFMGGLLTDRLGRRRLYFVGPTLFVLFSLLQFWVESGSMLFFYRFMMGVAVGIEYPVATAYLVEFLPRQYRGPRLAGVTIMWFSGAATAYIIGEILLNYGGADAWRVILASSAIIGLALFCIRLGTPESPRWLLRKGRRAEAEQVIKHAFGHQYGIQNLPAEPVNNTLSFISLLHAGYGKRMAFITLFWTCCIVPLFAVYAFVPRVLEALHVQGQWASLGSVTITLLFVVGCIVATCSVNRLGRRSLLLHSFFWSGLALLLLGWQHDSASAVILMLFGAYALFIGGAQVLTLVYPNEIFPTEIRACAVGVGTSVSRIGAAIGTWLVPLSLQDLGIEKTMYIAAAVTLLGLAISWLMAPETNQLDLNDAASLESNNDAFVSNTEVIRERN</sequence>
<feature type="transmembrane region" description="Helical" evidence="7">
    <location>
        <begin position="340"/>
        <end position="363"/>
    </location>
</feature>
<evidence type="ECO:0000256" key="3">
    <source>
        <dbReference type="ARBA" id="ARBA00022448"/>
    </source>
</evidence>
<dbReference type="InterPro" id="IPR036259">
    <property type="entry name" value="MFS_trans_sf"/>
</dbReference>
<comment type="subcellular location">
    <subcellularLocation>
        <location evidence="1">Endomembrane system</location>
        <topology evidence="1">Multi-pass membrane protein</topology>
    </subcellularLocation>
</comment>
<evidence type="ECO:0000256" key="4">
    <source>
        <dbReference type="ARBA" id="ARBA00022692"/>
    </source>
</evidence>
<keyword evidence="6 7" id="KW-0472">Membrane</keyword>
<dbReference type="PANTHER" id="PTHR23511:SF34">
    <property type="entry name" value="SYNAPTIC VESICLE GLYCOPROTEIN 2"/>
    <property type="match status" value="1"/>
</dbReference>
<feature type="domain" description="Major facilitator superfamily (MFS) profile" evidence="8">
    <location>
        <begin position="19"/>
        <end position="430"/>
    </location>
</feature>
<evidence type="ECO:0000313" key="9">
    <source>
        <dbReference type="EMBL" id="NIF20882.1"/>
    </source>
</evidence>
<dbReference type="Proteomes" id="UP001515683">
    <property type="component" value="Unassembled WGS sequence"/>
</dbReference>
<feature type="transmembrane region" description="Helical" evidence="7">
    <location>
        <begin position="85"/>
        <end position="103"/>
    </location>
</feature>
<feature type="transmembrane region" description="Helical" evidence="7">
    <location>
        <begin position="144"/>
        <end position="161"/>
    </location>
</feature>
<dbReference type="Pfam" id="PF00083">
    <property type="entry name" value="Sugar_tr"/>
    <property type="match status" value="1"/>
</dbReference>
<feature type="transmembrane region" description="Helical" evidence="7">
    <location>
        <begin position="109"/>
        <end position="132"/>
    </location>
</feature>
<feature type="transmembrane region" description="Helical" evidence="7">
    <location>
        <begin position="251"/>
        <end position="272"/>
    </location>
</feature>
<feature type="transmembrane region" description="Helical" evidence="7">
    <location>
        <begin position="21"/>
        <end position="41"/>
    </location>
</feature>
<gene>
    <name evidence="9" type="ORF">F3J40_04545</name>
</gene>
<feature type="transmembrane region" description="Helical" evidence="7">
    <location>
        <begin position="316"/>
        <end position="334"/>
    </location>
</feature>
<dbReference type="SUPFAM" id="SSF103473">
    <property type="entry name" value="MFS general substrate transporter"/>
    <property type="match status" value="1"/>
</dbReference>
<feature type="transmembrane region" description="Helical" evidence="7">
    <location>
        <begin position="407"/>
        <end position="426"/>
    </location>
</feature>
<accession>A0ABX0R962</accession>
<comment type="caution">
    <text evidence="9">The sequence shown here is derived from an EMBL/GenBank/DDBJ whole genome shotgun (WGS) entry which is preliminary data.</text>
</comment>